<dbReference type="Pfam" id="PF22600">
    <property type="entry name" value="MTPAP-like_central"/>
    <property type="match status" value="1"/>
</dbReference>
<dbReference type="SUPFAM" id="SSF81631">
    <property type="entry name" value="PAP/OAS1 substrate-binding domain"/>
    <property type="match status" value="1"/>
</dbReference>
<gene>
    <name evidence="3" type="ORF">GOP47_0005142</name>
    <name evidence="4" type="ORF">GOP47_0005717</name>
</gene>
<dbReference type="OrthoDB" id="273917at2759"/>
<dbReference type="InterPro" id="IPR054708">
    <property type="entry name" value="MTPAP-like_central"/>
</dbReference>
<feature type="region of interest" description="Disordered" evidence="1">
    <location>
        <begin position="366"/>
        <end position="417"/>
    </location>
</feature>
<dbReference type="Gene3D" id="3.30.460.10">
    <property type="entry name" value="Beta Polymerase, domain 2"/>
    <property type="match status" value="1"/>
</dbReference>
<dbReference type="Gene3D" id="1.10.1410.10">
    <property type="match status" value="2"/>
</dbReference>
<dbReference type="GO" id="GO:0031123">
    <property type="term" value="P:RNA 3'-end processing"/>
    <property type="evidence" value="ECO:0007669"/>
    <property type="project" value="TreeGrafter"/>
</dbReference>
<dbReference type="InterPro" id="IPR043519">
    <property type="entry name" value="NT_sf"/>
</dbReference>
<dbReference type="EMBL" id="JABFUD020000005">
    <property type="protein sequence ID" value="KAI5079663.1"/>
    <property type="molecule type" value="Genomic_DNA"/>
</dbReference>
<dbReference type="GO" id="GO:0031499">
    <property type="term" value="C:TRAMP complex"/>
    <property type="evidence" value="ECO:0007669"/>
    <property type="project" value="TreeGrafter"/>
</dbReference>
<evidence type="ECO:0000313" key="4">
    <source>
        <dbReference type="EMBL" id="KAI5080238.1"/>
    </source>
</evidence>
<feature type="domain" description="DCD" evidence="2">
    <location>
        <begin position="25"/>
        <end position="162"/>
    </location>
</feature>
<dbReference type="InterPro" id="IPR045862">
    <property type="entry name" value="Trf4-like"/>
</dbReference>
<dbReference type="CDD" id="cd05402">
    <property type="entry name" value="NT_PAP_TUTase"/>
    <property type="match status" value="1"/>
</dbReference>
<evidence type="ECO:0000259" key="2">
    <source>
        <dbReference type="PROSITE" id="PS51222"/>
    </source>
</evidence>
<evidence type="ECO:0000313" key="3">
    <source>
        <dbReference type="EMBL" id="KAI5079663.1"/>
    </source>
</evidence>
<comment type="caution">
    <text evidence="4">The sequence shown here is derived from an EMBL/GenBank/DDBJ whole genome shotgun (WGS) entry which is preliminary data.</text>
</comment>
<accession>A0A9D4V6T9</accession>
<dbReference type="SMART" id="SM00767">
    <property type="entry name" value="DCD"/>
    <property type="match status" value="1"/>
</dbReference>
<dbReference type="GO" id="GO:0043634">
    <property type="term" value="P:polyadenylation-dependent ncRNA catabolic process"/>
    <property type="evidence" value="ECO:0007669"/>
    <property type="project" value="TreeGrafter"/>
</dbReference>
<feature type="compositionally biased region" description="Polar residues" evidence="1">
    <location>
        <begin position="404"/>
        <end position="417"/>
    </location>
</feature>
<dbReference type="Proteomes" id="UP000886520">
    <property type="component" value="Chromosome 5"/>
</dbReference>
<sequence length="941" mass="103621">MGALKKQQYVSSRADSDWRVAKAQKDFAGHIFVCSSSTIPDLERMIFGLPARYEETVRCIRKGMPLFLFNYTKRLLYGVFEAASDGGFNIDPYAWENTDLPRGRHGYPVSRYPAQVRVRIREEGPPLDEPTFRPILEHVDGPKFRLDLTAQQVQQLLHLFGTSPLEREIHVGKNGYNHQFPAIGLRDPESPRSAYKSDSDSYSDCSSRGMHSGEDDWPDETLVNKVHYHQDDEGGMLSERLSHTALEESETYDNIHFDIPATLADQLSACCYSGEDAAWKESFQGAPHSTVPDYDSPMVLRLHENDPAVNSNSSNCIENGLDHQIVVNGQENTLPMPLLSSQMQFPFPGNENMIFIPVQTVHCQQRDTTDFPGHTQAGKWHDHKRSSWSNSQKQSFRSKDSRYSKQQMSSESQNGHVQQQKLQVLVPFCTQGPGQVGDQAHVATVLSPMFMPASGPLAFAQLQTGARLDESGQSFEVSNDRQMLPDRLQQLLQNGQGPILLMPSIIPRPAPPVRPAGSITPGLVEALHFEILQFSRWTRPSSVIQRHVEAAIDCVRRGVKMVWPDADVEVFGSFATGLCLQHSDVDLAVVDAPRLPCSENLSIAQVSASLIRELAAGLKTYEWCESINPLDTASMPVLKCLCRPFGTSSSTTPAIAVDITIGGTRNIAACADQALRPGKFITRHTGGAAREYVLQKIRELPALAPLVLLLKSFLHHKGLSNVYSGGLGSFSLTLLVAFFLEKVASIEGSMDARTSDLPTSPSSSPLSCSSEFSDDSDAPSSSSSSGATTLSDCGSHSLGEFYVRRAADTIERVLCLWDQNGLPQLGALLVGFLQTFGCLRDLSREKIVLKGIDGSPGGFFGRDDRHVALWIDDPLRPGVNIGAGSFGMVHVQNAFKQMLQVLISCPTVLMSLQCEEKDCRDLAAMSHSPYLRRLIVEAGEF</sequence>
<dbReference type="GO" id="GO:1990817">
    <property type="term" value="F:poly(A) RNA polymerase activity"/>
    <property type="evidence" value="ECO:0007669"/>
    <property type="project" value="InterPro"/>
</dbReference>
<feature type="compositionally biased region" description="Low complexity" evidence="1">
    <location>
        <begin position="755"/>
        <end position="771"/>
    </location>
</feature>
<dbReference type="Pfam" id="PF10539">
    <property type="entry name" value="Dev_Cell_Death"/>
    <property type="match status" value="1"/>
</dbReference>
<dbReference type="InterPro" id="IPR013989">
    <property type="entry name" value="Dev_and_cell_death_domain"/>
</dbReference>
<dbReference type="PROSITE" id="PS51222">
    <property type="entry name" value="DCD"/>
    <property type="match status" value="1"/>
</dbReference>
<name>A0A9D4V6T9_ADICA</name>
<evidence type="ECO:0000256" key="1">
    <source>
        <dbReference type="SAM" id="MobiDB-lite"/>
    </source>
</evidence>
<proteinExistence type="predicted"/>
<evidence type="ECO:0000313" key="5">
    <source>
        <dbReference type="Proteomes" id="UP000886520"/>
    </source>
</evidence>
<dbReference type="EMBL" id="JABFUD020000005">
    <property type="protein sequence ID" value="KAI5080238.1"/>
    <property type="molecule type" value="Genomic_DNA"/>
</dbReference>
<feature type="compositionally biased region" description="Basic and acidic residues" evidence="1">
    <location>
        <begin position="186"/>
        <end position="199"/>
    </location>
</feature>
<protein>
    <recommendedName>
        <fullName evidence="2">DCD domain-containing protein</fullName>
    </recommendedName>
</protein>
<dbReference type="AlphaFoldDB" id="A0A9D4V6T9"/>
<dbReference type="SUPFAM" id="SSF81301">
    <property type="entry name" value="Nucleotidyltransferase"/>
    <property type="match status" value="1"/>
</dbReference>
<dbReference type="GO" id="GO:0003729">
    <property type="term" value="F:mRNA binding"/>
    <property type="evidence" value="ECO:0007669"/>
    <property type="project" value="TreeGrafter"/>
</dbReference>
<dbReference type="PANTHER" id="PTHR23092:SF48">
    <property type="entry name" value="NUCLEOTIDYLTRANSFERASE FAMILY PROTEIN"/>
    <property type="match status" value="1"/>
</dbReference>
<organism evidence="4 5">
    <name type="scientific">Adiantum capillus-veneris</name>
    <name type="common">Maidenhair fern</name>
    <dbReference type="NCBI Taxonomy" id="13818"/>
    <lineage>
        <taxon>Eukaryota</taxon>
        <taxon>Viridiplantae</taxon>
        <taxon>Streptophyta</taxon>
        <taxon>Embryophyta</taxon>
        <taxon>Tracheophyta</taxon>
        <taxon>Polypodiopsida</taxon>
        <taxon>Polypodiidae</taxon>
        <taxon>Polypodiales</taxon>
        <taxon>Pteridineae</taxon>
        <taxon>Pteridaceae</taxon>
        <taxon>Vittarioideae</taxon>
        <taxon>Adiantum</taxon>
    </lineage>
</organism>
<keyword evidence="5" id="KW-1185">Reference proteome</keyword>
<dbReference type="PANTHER" id="PTHR23092">
    <property type="entry name" value="POLY(A) RNA POLYMERASE"/>
    <property type="match status" value="1"/>
</dbReference>
<feature type="region of interest" description="Disordered" evidence="1">
    <location>
        <begin position="752"/>
        <end position="790"/>
    </location>
</feature>
<dbReference type="GO" id="GO:0005730">
    <property type="term" value="C:nucleolus"/>
    <property type="evidence" value="ECO:0007669"/>
    <property type="project" value="TreeGrafter"/>
</dbReference>
<reference evidence="4 5" key="1">
    <citation type="submission" date="2021-01" db="EMBL/GenBank/DDBJ databases">
        <title>Adiantum capillus-veneris genome.</title>
        <authorList>
            <person name="Fang Y."/>
            <person name="Liao Q."/>
        </authorList>
    </citation>
    <scope>NUCLEOTIDE SEQUENCE [LARGE SCALE GENOMIC DNA]</scope>
    <source>
        <strain evidence="4">H3</strain>
        <tissue evidence="4">Leaf</tissue>
    </source>
</reference>
<feature type="region of interest" description="Disordered" evidence="1">
    <location>
        <begin position="180"/>
        <end position="218"/>
    </location>
</feature>